<dbReference type="AlphaFoldDB" id="A0A919WM01"/>
<dbReference type="GO" id="GO:0016787">
    <property type="term" value="F:hydrolase activity"/>
    <property type="evidence" value="ECO:0007669"/>
    <property type="project" value="UniProtKB-KW"/>
</dbReference>
<evidence type="ECO:0000256" key="1">
    <source>
        <dbReference type="PIRSR" id="PIRSR620023-1"/>
    </source>
</evidence>
<keyword evidence="3" id="KW-0378">Hydrolase</keyword>
<dbReference type="Proteomes" id="UP000682111">
    <property type="component" value="Unassembled WGS sequence"/>
</dbReference>
<dbReference type="InterPro" id="IPR020023">
    <property type="entry name" value="PseG"/>
</dbReference>
<protein>
    <submittedName>
        <fullName evidence="3">UDP-2,4-diacetamido-2,4, 6-trideoxy-beta-L-altropy ranose hydrolase</fullName>
    </submittedName>
</protein>
<feature type="binding site" evidence="2">
    <location>
        <position position="168"/>
    </location>
    <ligand>
        <name>substrate</name>
    </ligand>
</feature>
<keyword evidence="4" id="KW-1185">Reference proteome</keyword>
<dbReference type="Gene3D" id="3.40.50.11190">
    <property type="match status" value="1"/>
</dbReference>
<feature type="active site" description="Proton acceptor" evidence="1">
    <location>
        <position position="17"/>
    </location>
</feature>
<gene>
    <name evidence="3" type="primary">rkpO</name>
    <name evidence="3" type="ORF">J27TS8_40570</name>
</gene>
<evidence type="ECO:0000313" key="4">
    <source>
        <dbReference type="Proteomes" id="UP000682111"/>
    </source>
</evidence>
<organism evidence="3 4">
    <name type="scientific">Robertmurraya siralis</name>
    <dbReference type="NCBI Taxonomy" id="77777"/>
    <lineage>
        <taxon>Bacteria</taxon>
        <taxon>Bacillati</taxon>
        <taxon>Bacillota</taxon>
        <taxon>Bacilli</taxon>
        <taxon>Bacillales</taxon>
        <taxon>Bacillaceae</taxon>
        <taxon>Robertmurraya</taxon>
    </lineage>
</organism>
<proteinExistence type="predicted"/>
<dbReference type="RefSeq" id="WP_212934374.1">
    <property type="nucleotide sequence ID" value="NZ_BORC01000010.1"/>
</dbReference>
<evidence type="ECO:0000256" key="2">
    <source>
        <dbReference type="PIRSR" id="PIRSR620023-2"/>
    </source>
</evidence>
<dbReference type="NCBIfam" id="TIGR03590">
    <property type="entry name" value="PseG"/>
    <property type="match status" value="1"/>
</dbReference>
<comment type="caution">
    <text evidence="3">The sequence shown here is derived from an EMBL/GenBank/DDBJ whole genome shotgun (WGS) entry which is preliminary data.</text>
</comment>
<dbReference type="SUPFAM" id="SSF53756">
    <property type="entry name" value="UDP-Glycosyltransferase/glycogen phosphorylase"/>
    <property type="match status" value="1"/>
</dbReference>
<name>A0A919WM01_9BACI</name>
<accession>A0A919WM01</accession>
<dbReference type="EMBL" id="BORC01000010">
    <property type="protein sequence ID" value="GIN64064.1"/>
    <property type="molecule type" value="Genomic_DNA"/>
</dbReference>
<reference evidence="3" key="1">
    <citation type="submission" date="2021-03" db="EMBL/GenBank/DDBJ databases">
        <title>Antimicrobial resistance genes in bacteria isolated from Japanese honey, and their potential for conferring macrolide and lincosamide resistance in the American foulbrood pathogen Paenibacillus larvae.</title>
        <authorList>
            <person name="Okamoto M."/>
            <person name="Kumagai M."/>
            <person name="Kanamori H."/>
            <person name="Takamatsu D."/>
        </authorList>
    </citation>
    <scope>NUCLEOTIDE SEQUENCE</scope>
    <source>
        <strain evidence="3">J27TS8</strain>
    </source>
</reference>
<sequence length="361" mass="41209">MNIVIRADSSIEMGNGHIMRCLTLAEKLICYGANVIFVCRDFEKNSISQIENKGIKVIKLPSGRETFDHIKWTGENWRLDIEETISAINKIEKSTDILLVDHYGIDSNWERQMSQYVNKIVVIDDLANRKHYCDLLIDPTFGESSERYSSLIPGYAKGLFGVKYAILREDFKKLKKKKFIFRGRKIKVHMFFGGIDSLNHTTKFSSIILKKFKNVELHVVVGKAFEFTTDLVQLKTSYPENFDWVQDIDNMAEHMSKCDLAIGSPGNATWERACIGLPSAYLATNLNQIPILKRLEEKNLCVFLGEASKIDAATFVEKISMFLSSDTLLKQLFYCSTRHVDGCGAARVRKELFELMGEENE</sequence>
<dbReference type="Gene3D" id="3.40.50.2000">
    <property type="entry name" value="Glycogen Phosphorylase B"/>
    <property type="match status" value="1"/>
</dbReference>
<feature type="binding site" evidence="2">
    <location>
        <position position="271"/>
    </location>
    <ligand>
        <name>substrate</name>
    </ligand>
</feature>
<evidence type="ECO:0000313" key="3">
    <source>
        <dbReference type="EMBL" id="GIN64064.1"/>
    </source>
</evidence>